<accession>A0A1C4UD02</accession>
<dbReference type="EMBL" id="FMCT01000001">
    <property type="protein sequence ID" value="SCE69565.1"/>
    <property type="molecule type" value="Genomic_DNA"/>
</dbReference>
<gene>
    <name evidence="1" type="ORF">GA0070563_101424</name>
</gene>
<name>A0A1C4UD02_9ACTN</name>
<evidence type="ECO:0000313" key="1">
    <source>
        <dbReference type="EMBL" id="SCE69565.1"/>
    </source>
</evidence>
<keyword evidence="2" id="KW-1185">Reference proteome</keyword>
<proteinExistence type="predicted"/>
<protein>
    <submittedName>
        <fullName evidence="1">Uncharacterized protein</fullName>
    </submittedName>
</protein>
<sequence>MHELCRTHGLRMIRRGFGLMACLTLLSENA</sequence>
<organism evidence="1 2">
    <name type="scientific">Micromonospora carbonacea</name>
    <dbReference type="NCBI Taxonomy" id="47853"/>
    <lineage>
        <taxon>Bacteria</taxon>
        <taxon>Bacillati</taxon>
        <taxon>Actinomycetota</taxon>
        <taxon>Actinomycetes</taxon>
        <taxon>Micromonosporales</taxon>
        <taxon>Micromonosporaceae</taxon>
        <taxon>Micromonospora</taxon>
    </lineage>
</organism>
<dbReference type="Proteomes" id="UP000183585">
    <property type="component" value="Unassembled WGS sequence"/>
</dbReference>
<reference evidence="2" key="1">
    <citation type="submission" date="2016-06" db="EMBL/GenBank/DDBJ databases">
        <authorList>
            <person name="Varghese N."/>
            <person name="Submissions Spin"/>
        </authorList>
    </citation>
    <scope>NUCLEOTIDE SEQUENCE [LARGE SCALE GENOMIC DNA]</scope>
    <source>
        <strain evidence="2">DSM 43168</strain>
    </source>
</reference>
<evidence type="ECO:0000313" key="2">
    <source>
        <dbReference type="Proteomes" id="UP000183585"/>
    </source>
</evidence>
<dbReference type="AlphaFoldDB" id="A0A1C4UD02"/>